<dbReference type="InterPro" id="IPR025558">
    <property type="entry name" value="DUF4283"/>
</dbReference>
<dbReference type="InterPro" id="IPR040256">
    <property type="entry name" value="At4g02000-like"/>
</dbReference>
<dbReference type="Pfam" id="PF14111">
    <property type="entry name" value="DUF4283"/>
    <property type="match status" value="1"/>
</dbReference>
<evidence type="ECO:0000313" key="3">
    <source>
        <dbReference type="Proteomes" id="UP000737018"/>
    </source>
</evidence>
<dbReference type="Proteomes" id="UP000737018">
    <property type="component" value="Unassembled WGS sequence"/>
</dbReference>
<dbReference type="EMBL" id="JRKL02001982">
    <property type="protein sequence ID" value="KAF3961035.1"/>
    <property type="molecule type" value="Genomic_DNA"/>
</dbReference>
<sequence>MKLWKPSGRVDMVDLRQDFFLLRFLAQEDLELVLRKGMWFVSEHFLSIRKWEANFKPSEAQVTSVAAWVRLNKLPIEYYDTIVLRQIGQALGKVLRIDIHMASEARGRYARICVQVDIAKPLINTVRVEKRNHLVSCEGVSKLCFSCGRLRHRKEICQYTVRSPAPPPEDSLVQNDKDKSVHQPTFPAHSEDQGKAVIESTEASFGPWVNSGNAKGDLQGDKSSANPLLGLGLVKDTQGMEIGVPIDLAEEEQLQVRDVLRRDGWDWSDISLQIPEEILMEIRAIPYSITAPNVGDRSRMVRIRVILILNPHTIWPWVSRMELINLLGGEYGKLRPCRELNPFYGNACIIVLELESV</sequence>
<organism evidence="2 3">
    <name type="scientific">Castanea mollissima</name>
    <name type="common">Chinese chestnut</name>
    <dbReference type="NCBI Taxonomy" id="60419"/>
    <lineage>
        <taxon>Eukaryota</taxon>
        <taxon>Viridiplantae</taxon>
        <taxon>Streptophyta</taxon>
        <taxon>Embryophyta</taxon>
        <taxon>Tracheophyta</taxon>
        <taxon>Spermatophyta</taxon>
        <taxon>Magnoliopsida</taxon>
        <taxon>eudicotyledons</taxon>
        <taxon>Gunneridae</taxon>
        <taxon>Pentapetalae</taxon>
        <taxon>rosids</taxon>
        <taxon>fabids</taxon>
        <taxon>Fagales</taxon>
        <taxon>Fagaceae</taxon>
        <taxon>Castanea</taxon>
    </lineage>
</organism>
<proteinExistence type="predicted"/>
<accession>A0A8J4QXX6</accession>
<comment type="caution">
    <text evidence="2">The sequence shown here is derived from an EMBL/GenBank/DDBJ whole genome shotgun (WGS) entry which is preliminary data.</text>
</comment>
<dbReference type="OrthoDB" id="1001863at2759"/>
<dbReference type="PANTHER" id="PTHR31286:SF99">
    <property type="entry name" value="DUF4283 DOMAIN-CONTAINING PROTEIN"/>
    <property type="match status" value="1"/>
</dbReference>
<gene>
    <name evidence="2" type="ORF">CMV_014300</name>
</gene>
<dbReference type="PANTHER" id="PTHR31286">
    <property type="entry name" value="GLYCINE-RICH CELL WALL STRUCTURAL PROTEIN 1.8-LIKE"/>
    <property type="match status" value="1"/>
</dbReference>
<keyword evidence="3" id="KW-1185">Reference proteome</keyword>
<protein>
    <recommendedName>
        <fullName evidence="1">DUF4283 domain-containing protein</fullName>
    </recommendedName>
</protein>
<evidence type="ECO:0000259" key="1">
    <source>
        <dbReference type="Pfam" id="PF14111"/>
    </source>
</evidence>
<dbReference type="AlphaFoldDB" id="A0A8J4QXX6"/>
<name>A0A8J4QXX6_9ROSI</name>
<feature type="domain" description="DUF4283" evidence="1">
    <location>
        <begin position="2"/>
        <end position="59"/>
    </location>
</feature>
<evidence type="ECO:0000313" key="2">
    <source>
        <dbReference type="EMBL" id="KAF3961035.1"/>
    </source>
</evidence>
<reference evidence="2" key="1">
    <citation type="submission" date="2020-03" db="EMBL/GenBank/DDBJ databases">
        <title>Castanea mollissima Vanexum genome sequencing.</title>
        <authorList>
            <person name="Staton M."/>
        </authorList>
    </citation>
    <scope>NUCLEOTIDE SEQUENCE</scope>
    <source>
        <tissue evidence="2">Leaf</tissue>
    </source>
</reference>